<dbReference type="PATRIC" id="fig|451.8.peg.2871"/>
<dbReference type="GO" id="GO:0000725">
    <property type="term" value="P:recombinational repair"/>
    <property type="evidence" value="ECO:0007669"/>
    <property type="project" value="TreeGrafter"/>
</dbReference>
<evidence type="ECO:0000256" key="14">
    <source>
        <dbReference type="ARBA" id="ARBA00048988"/>
    </source>
</evidence>
<dbReference type="PANTHER" id="PTHR11070:SF2">
    <property type="entry name" value="ATP-DEPENDENT DNA HELICASE SRS2"/>
    <property type="match status" value="1"/>
</dbReference>
<feature type="binding site" evidence="15">
    <location>
        <begin position="22"/>
        <end position="29"/>
    </location>
    <ligand>
        <name>ATP</name>
        <dbReference type="ChEBI" id="CHEBI:30616"/>
    </ligand>
</feature>
<evidence type="ECO:0000259" key="16">
    <source>
        <dbReference type="PROSITE" id="PS51198"/>
    </source>
</evidence>
<keyword evidence="8" id="KW-0238">DNA-binding</keyword>
<organism evidence="18 20">
    <name type="scientific">Legionella micdadei</name>
    <name type="common">Tatlockia micdadei</name>
    <dbReference type="NCBI Taxonomy" id="451"/>
    <lineage>
        <taxon>Bacteria</taxon>
        <taxon>Pseudomonadati</taxon>
        <taxon>Pseudomonadota</taxon>
        <taxon>Gammaproteobacteria</taxon>
        <taxon>Legionellales</taxon>
        <taxon>Legionellaceae</taxon>
        <taxon>Legionella</taxon>
    </lineage>
</organism>
<dbReference type="InterPro" id="IPR014017">
    <property type="entry name" value="DNA_helicase_UvrD-like_C"/>
</dbReference>
<keyword evidence="4 15" id="KW-0378">Hydrolase</keyword>
<dbReference type="STRING" id="451.B6N58_10255"/>
<dbReference type="GO" id="GO:0043138">
    <property type="term" value="F:3'-5' DNA helicase activity"/>
    <property type="evidence" value="ECO:0007669"/>
    <property type="project" value="UniProtKB-EC"/>
</dbReference>
<evidence type="ECO:0000256" key="3">
    <source>
        <dbReference type="ARBA" id="ARBA00022763"/>
    </source>
</evidence>
<dbReference type="GO" id="GO:0033202">
    <property type="term" value="C:DNA helicase complex"/>
    <property type="evidence" value="ECO:0007669"/>
    <property type="project" value="TreeGrafter"/>
</dbReference>
<evidence type="ECO:0000256" key="15">
    <source>
        <dbReference type="PROSITE-ProRule" id="PRU00560"/>
    </source>
</evidence>
<dbReference type="Pfam" id="PF12705">
    <property type="entry name" value="PDDEXK_1"/>
    <property type="match status" value="1"/>
</dbReference>
<dbReference type="Gene3D" id="1.10.486.10">
    <property type="entry name" value="PCRA, domain 4"/>
    <property type="match status" value="1"/>
</dbReference>
<dbReference type="Proteomes" id="UP000182998">
    <property type="component" value="Unassembled WGS sequence"/>
</dbReference>
<evidence type="ECO:0000256" key="2">
    <source>
        <dbReference type="ARBA" id="ARBA00022741"/>
    </source>
</evidence>
<evidence type="ECO:0000259" key="17">
    <source>
        <dbReference type="PROSITE" id="PS51217"/>
    </source>
</evidence>
<evidence type="ECO:0000313" key="20">
    <source>
        <dbReference type="Proteomes" id="UP000032414"/>
    </source>
</evidence>
<evidence type="ECO:0000256" key="9">
    <source>
        <dbReference type="ARBA" id="ARBA00023204"/>
    </source>
</evidence>
<keyword evidence="7 15" id="KW-0067">ATP-binding</keyword>
<dbReference type="OrthoDB" id="9810135at2"/>
<dbReference type="InterPro" id="IPR038726">
    <property type="entry name" value="PDDEXK_AddAB-type"/>
</dbReference>
<dbReference type="Pfam" id="PF00580">
    <property type="entry name" value="UvrD-helicase"/>
    <property type="match status" value="1"/>
</dbReference>
<evidence type="ECO:0000256" key="13">
    <source>
        <dbReference type="ARBA" id="ARBA00034923"/>
    </source>
</evidence>
<keyword evidence="6" id="KW-0269">Exonuclease</keyword>
<evidence type="ECO:0000313" key="19">
    <source>
        <dbReference type="EMBL" id="SCY72761.1"/>
    </source>
</evidence>
<dbReference type="InterPro" id="IPR011604">
    <property type="entry name" value="PDDEXK-like_dom_sf"/>
</dbReference>
<keyword evidence="9" id="KW-0234">DNA repair</keyword>
<evidence type="ECO:0000256" key="6">
    <source>
        <dbReference type="ARBA" id="ARBA00022839"/>
    </source>
</evidence>
<dbReference type="SUPFAM" id="SSF52980">
    <property type="entry name" value="Restriction endonuclease-like"/>
    <property type="match status" value="1"/>
</dbReference>
<dbReference type="GO" id="GO:0005829">
    <property type="term" value="C:cytosol"/>
    <property type="evidence" value="ECO:0007669"/>
    <property type="project" value="TreeGrafter"/>
</dbReference>
<dbReference type="AlphaFoldDB" id="A0A098GED9"/>
<keyword evidence="1" id="KW-0540">Nuclease</keyword>
<dbReference type="InterPro" id="IPR000212">
    <property type="entry name" value="DNA_helicase_UvrD/REP"/>
</dbReference>
<name>A0A098GED9_LEGMI</name>
<dbReference type="GO" id="GO:0004527">
    <property type="term" value="F:exonuclease activity"/>
    <property type="evidence" value="ECO:0007669"/>
    <property type="project" value="UniProtKB-KW"/>
</dbReference>
<dbReference type="GO" id="GO:0005524">
    <property type="term" value="F:ATP binding"/>
    <property type="evidence" value="ECO:0007669"/>
    <property type="project" value="UniProtKB-UniRule"/>
</dbReference>
<evidence type="ECO:0000313" key="21">
    <source>
        <dbReference type="Proteomes" id="UP000182998"/>
    </source>
</evidence>
<feature type="domain" description="UvrD-like helicase ATP-binding" evidence="16">
    <location>
        <begin position="1"/>
        <end position="485"/>
    </location>
</feature>
<proteinExistence type="predicted"/>
<keyword evidence="5 15" id="KW-0347">Helicase</keyword>
<evidence type="ECO:0000313" key="18">
    <source>
        <dbReference type="EMBL" id="CEG60362.1"/>
    </source>
</evidence>
<evidence type="ECO:0000256" key="4">
    <source>
        <dbReference type="ARBA" id="ARBA00022801"/>
    </source>
</evidence>
<comment type="catalytic activity">
    <reaction evidence="11">
        <text>Couples ATP hydrolysis with the unwinding of duplex DNA by translocating in the 3'-5' direction.</text>
        <dbReference type="EC" id="5.6.2.4"/>
    </reaction>
</comment>
<dbReference type="PROSITE" id="PS51198">
    <property type="entry name" value="UVRD_HELICASE_ATP_BIND"/>
    <property type="match status" value="1"/>
</dbReference>
<evidence type="ECO:0000256" key="7">
    <source>
        <dbReference type="ARBA" id="ARBA00022840"/>
    </source>
</evidence>
<dbReference type="PANTHER" id="PTHR11070">
    <property type="entry name" value="UVRD / RECB / PCRA DNA HELICASE FAMILY MEMBER"/>
    <property type="match status" value="1"/>
</dbReference>
<accession>A0A098GED9</accession>
<keyword evidence="21" id="KW-1185">Reference proteome</keyword>
<dbReference type="SUPFAM" id="SSF52540">
    <property type="entry name" value="P-loop containing nucleoside triphosphate hydrolases"/>
    <property type="match status" value="1"/>
</dbReference>
<reference evidence="18" key="1">
    <citation type="submission" date="2014-09" db="EMBL/GenBank/DDBJ databases">
        <authorList>
            <person name="GOMEZ-VALERO Laura"/>
        </authorList>
    </citation>
    <scope>NUCLEOTIDE SEQUENCE</scope>
    <source>
        <strain evidence="18">ATCC33218</strain>
    </source>
</reference>
<dbReference type="HOGENOM" id="CLU_009270_0_0_6"/>
<dbReference type="EC" id="5.6.2.4" evidence="12"/>
<dbReference type="PROSITE" id="PS51217">
    <property type="entry name" value="UVRD_HELICASE_CTER"/>
    <property type="match status" value="1"/>
</dbReference>
<evidence type="ECO:0000256" key="12">
    <source>
        <dbReference type="ARBA" id="ARBA00034808"/>
    </source>
</evidence>
<evidence type="ECO:0000256" key="5">
    <source>
        <dbReference type="ARBA" id="ARBA00022806"/>
    </source>
</evidence>
<reference evidence="20" key="2">
    <citation type="submission" date="2014-09" db="EMBL/GenBank/DDBJ databases">
        <authorList>
            <person name="Gomez-Valero L."/>
        </authorList>
    </citation>
    <scope>NUCLEOTIDE SEQUENCE [LARGE SCALE GENOMIC DNA]</scope>
    <source>
        <strain evidence="20">ATCC33218</strain>
    </source>
</reference>
<dbReference type="KEGG" id="tmc:LMI_1047"/>
<dbReference type="Pfam" id="PF13361">
    <property type="entry name" value="UvrD_C"/>
    <property type="match status" value="1"/>
</dbReference>
<evidence type="ECO:0000256" key="10">
    <source>
        <dbReference type="ARBA" id="ARBA00023235"/>
    </source>
</evidence>
<dbReference type="InterPro" id="IPR027417">
    <property type="entry name" value="P-loop_NTPase"/>
</dbReference>
<evidence type="ECO:0000256" key="11">
    <source>
        <dbReference type="ARBA" id="ARBA00034617"/>
    </source>
</evidence>
<dbReference type="RefSeq" id="WP_045098789.1">
    <property type="nucleotide sequence ID" value="NZ_CP020614.1"/>
</dbReference>
<evidence type="ECO:0000256" key="8">
    <source>
        <dbReference type="ARBA" id="ARBA00023125"/>
    </source>
</evidence>
<keyword evidence="3" id="KW-0227">DNA damage</keyword>
<reference evidence="19 21" key="3">
    <citation type="submission" date="2016-10" db="EMBL/GenBank/DDBJ databases">
        <authorList>
            <person name="Varghese N."/>
            <person name="Submissions S."/>
        </authorList>
    </citation>
    <scope>NUCLEOTIDE SEQUENCE [LARGE SCALE GENOMIC DNA]</scope>
    <source>
        <strain evidence="19 21">ATCC 33218</strain>
    </source>
</reference>
<gene>
    <name evidence="18" type="ORF">LMI_1047</name>
    <name evidence="19" type="ORF">SAMN02982997_02682</name>
</gene>
<comment type="catalytic activity">
    <reaction evidence="14">
        <text>ATP + H2O = ADP + phosphate + H(+)</text>
        <dbReference type="Rhea" id="RHEA:13065"/>
        <dbReference type="ChEBI" id="CHEBI:15377"/>
        <dbReference type="ChEBI" id="CHEBI:15378"/>
        <dbReference type="ChEBI" id="CHEBI:30616"/>
        <dbReference type="ChEBI" id="CHEBI:43474"/>
        <dbReference type="ChEBI" id="CHEBI:456216"/>
        <dbReference type="EC" id="5.6.2.4"/>
    </reaction>
</comment>
<dbReference type="GO" id="GO:0003677">
    <property type="term" value="F:DNA binding"/>
    <property type="evidence" value="ECO:0007669"/>
    <property type="project" value="UniProtKB-KW"/>
</dbReference>
<sequence>MLRDSQQRTQATDPRRSFIVQAPAGSGKTEILTQRYLRLLSTVNEPEQIVALTFTRKAASEMRERILCALKQVACGAKASTPHQEQTYYYAAEALTHADKKNWRLLDHPGRLRIITIDSLCQMLCHAIPLHEKQVAFAQVSENPEIHYRAAAKACLAHALEDKTLHQPLKTLLEHLDNRQDRILNLFGELLATRDQWLPSLYSARMQNKANYEEMLASIEQHELARFVQTVPLDCRDELCSLACQIANIESKPESARYALREWENFNQINRKIAAGLASLLLTAEEKLRKGFDHHVGLRKGACEDRLYDRLKANSKALLLKLDETPEFLESLIKVKNLPPPQYDPEQWQVLQALFVLLPLLVGHLHVIFTQQNEVDFTAISQQALNALGDDEQPTDLALYLDNTIQHLLIDEFQDTSIQQFQLLTKLVQGWQPNDGRTMFVVGDPMQSIYRFRQAEVGLFLKAKQTGIGSVVLDSLELCCNFRSTATIIDWVNQQFSTIFPQYDDVESGAISFSPSVNVKTDSESCAIGAWQFSNRRLEAQALVECVAEELKKYPDDQIAILVRSRTQLSEIINLLREQKIPFQGVDIEHLAGLSHLRDLWSLTQALLLPANRLAWLALLRSPLCGLSLNDLHSVANFDRKKPIYYALSQSECLTHLSEDGRRRAQFIYAVLHNALACRYQQSLVEWIAQTLKDLQVDKILDTAQQDDLEQFWLLLERFAPPGKPLDLKAFKTEFDKLYSQRVNPSRLQVMTIHKSKGLEFDCVILPGLSSKSQNKDQPMLRWLKLPSKKQGELLLVSPIKAAHQGQCLLYDYLGQLDAEKDCYELQRLFYVAATRAKKRLYLFDSSEKETKGTFRSFLKNQEFLTQTEEKLEETAGQSLPLLYRLPIEAYLHLPSAPETLGKKSVLSVPHGPARQMGIVGHELLQWICDNHPISISEIPWAMVKRQFKRLGFTPKEQDEAYLSLNQQITHLFKDPIGQWLIKAHQEEHNEYEFLVDDRGLVSTRIIDRTFVEDGIRWIIDFKTGSEEEAAQLQHRQQVNHYAQLMAIRSQEPIRCGLYYLASSHWVTWEYQSDLNLCHLSNG</sequence>
<dbReference type="EMBL" id="FMVN01000015">
    <property type="protein sequence ID" value="SCY72761.1"/>
    <property type="molecule type" value="Genomic_DNA"/>
</dbReference>
<dbReference type="EMBL" id="LN614830">
    <property type="protein sequence ID" value="CEG60362.1"/>
    <property type="molecule type" value="Genomic_DNA"/>
</dbReference>
<evidence type="ECO:0000256" key="1">
    <source>
        <dbReference type="ARBA" id="ARBA00022722"/>
    </source>
</evidence>
<dbReference type="Gene3D" id="3.40.50.300">
    <property type="entry name" value="P-loop containing nucleotide triphosphate hydrolases"/>
    <property type="match status" value="4"/>
</dbReference>
<dbReference type="InterPro" id="IPR014016">
    <property type="entry name" value="UvrD-like_ATP-bd"/>
</dbReference>
<dbReference type="Proteomes" id="UP000032414">
    <property type="component" value="Chromosome I"/>
</dbReference>
<keyword evidence="10" id="KW-0413">Isomerase</keyword>
<dbReference type="InterPro" id="IPR011335">
    <property type="entry name" value="Restrct_endonuc-II-like"/>
</dbReference>
<dbReference type="Gene3D" id="3.90.320.10">
    <property type="match status" value="1"/>
</dbReference>
<protein>
    <recommendedName>
        <fullName evidence="12">DNA 3'-5' helicase</fullName>
        <ecNumber evidence="12">5.6.2.4</ecNumber>
    </recommendedName>
    <alternativeName>
        <fullName evidence="13">DNA 3'-5' helicase II</fullName>
    </alternativeName>
</protein>
<keyword evidence="2 15" id="KW-0547">Nucleotide-binding</keyword>
<feature type="domain" description="UvrD-like helicase C-terminal" evidence="17">
    <location>
        <begin position="497"/>
        <end position="758"/>
    </location>
</feature>